<evidence type="ECO:0000313" key="4">
    <source>
        <dbReference type="Proteomes" id="UP001154114"/>
    </source>
</evidence>
<gene>
    <name evidence="3" type="ORF">CINC_LOCUS4689</name>
</gene>
<dbReference type="Proteomes" id="UP001154114">
    <property type="component" value="Chromosome 18"/>
</dbReference>
<dbReference type="InterPro" id="IPR043144">
    <property type="entry name" value="Mal/L-sulf/L-lact_DH-like_ah"/>
</dbReference>
<protein>
    <recommendedName>
        <fullName evidence="5">Malate dehydrogenase</fullName>
    </recommendedName>
</protein>
<dbReference type="PANTHER" id="PTHR11091">
    <property type="entry name" value="OXIDOREDUCTASE-RELATED"/>
    <property type="match status" value="1"/>
</dbReference>
<dbReference type="InterPro" id="IPR043143">
    <property type="entry name" value="Mal/L-sulf/L-lact_DH-like_NADP"/>
</dbReference>
<accession>A0A9N8KYM9</accession>
<sequence length="777" mass="83738">MLATSVKSILCYVVRMYATKMSEVKLEEARRFMEEILMSVGAPERAAKGHADLLLAADSVGHNSHGLNRLKFYVNDIKNGACCAAATPIILRQTRATAWVDACNTLGATTGHYCMDLAIKKAQHCGVAWVSAKNCSHNGMASYWAVKAERKGFIGLAFTNTQAVQVPTRSKMRALGTNPIAMVAPAANCDRILIDLATSTVALGKIEVAAKKNEPIPHGWALGEDGKSTTDAKAVYLFGPVNALRKQVRIEIDRRIEIAIFCVPVGVLKDYAQSGVNGRAVQAGLLLPLGGEEKNSGYKGYALAAMVEILCGALSGSNPSHKIPIWSKTATEGPLNIGHSYAAINPSCFAPGFTTRLSECLNTWRNLPPVDPERPVLAPGDMERMKLKVTQQRGTVFYPQTDMDALKILAEECCVKPLQTVKLEELRRFIEEVLASVGTPECEAKAQADLMIAADSVGHYCDGIHRLKYDVNDIKNCVCCPAAQPKILKETDATAWVDACHSLGATSGNFCMDLAIEKAKNCGLGWISAKHCSHNGMAGYWGEKAERHGYIGLAFTNAPPIVVPTRAKKRALGSNPIAMVAPAENCDRIMVDLATSNVAMGRIEYAALMKKPIPEGWALGPDGKSTTDSKAAAKAAMLMPLGGLESNSGFKGYAIGTMVEVFCSGLSGSNPSHKVPYWNKTATKGPLNLGQCFVVINPGCFAPGFTSRVSHCLNTWRNLPPANPQCRVIVPGDLERRRLNMTKKRGSVAFPKKDIKILKKLAEECCVKPLELHDPCG</sequence>
<dbReference type="Gene3D" id="1.10.1530.10">
    <property type="match status" value="2"/>
</dbReference>
<dbReference type="AlphaFoldDB" id="A0A9N8KYM9"/>
<dbReference type="GO" id="GO:0016491">
    <property type="term" value="F:oxidoreductase activity"/>
    <property type="evidence" value="ECO:0007669"/>
    <property type="project" value="UniProtKB-KW"/>
</dbReference>
<dbReference type="OrthoDB" id="7881616at2759"/>
<dbReference type="EMBL" id="LR824021">
    <property type="protein sequence ID" value="CAD0203034.1"/>
    <property type="molecule type" value="Genomic_DNA"/>
</dbReference>
<dbReference type="Pfam" id="PF02615">
    <property type="entry name" value="Ldh_2"/>
    <property type="match status" value="3"/>
</dbReference>
<dbReference type="SUPFAM" id="SSF89733">
    <property type="entry name" value="L-sulfolactate dehydrogenase-like"/>
    <property type="match status" value="3"/>
</dbReference>
<evidence type="ECO:0000256" key="1">
    <source>
        <dbReference type="ARBA" id="ARBA00006056"/>
    </source>
</evidence>
<evidence type="ECO:0008006" key="5">
    <source>
        <dbReference type="Google" id="ProtNLM"/>
    </source>
</evidence>
<reference evidence="3" key="1">
    <citation type="submission" date="2021-12" db="EMBL/GenBank/DDBJ databases">
        <authorList>
            <person name="King R."/>
        </authorList>
    </citation>
    <scope>NUCLEOTIDE SEQUENCE</scope>
</reference>
<keyword evidence="2" id="KW-0560">Oxidoreductase</keyword>
<dbReference type="PANTHER" id="PTHR11091:SF0">
    <property type="entry name" value="MALATE DEHYDROGENASE"/>
    <property type="match status" value="1"/>
</dbReference>
<name>A0A9N8KYM9_CHRIL</name>
<dbReference type="Gene3D" id="3.30.1370.60">
    <property type="entry name" value="Hypothetical oxidoreductase yiak, domain 2"/>
    <property type="match status" value="3"/>
</dbReference>
<evidence type="ECO:0000313" key="3">
    <source>
        <dbReference type="EMBL" id="CAD0203034.1"/>
    </source>
</evidence>
<dbReference type="InterPro" id="IPR003767">
    <property type="entry name" value="Malate/L-lactate_DH-like"/>
</dbReference>
<dbReference type="InterPro" id="IPR036111">
    <property type="entry name" value="Mal/L-sulfo/L-lacto_DH-like_sf"/>
</dbReference>
<evidence type="ECO:0000256" key="2">
    <source>
        <dbReference type="ARBA" id="ARBA00023002"/>
    </source>
</evidence>
<proteinExistence type="inferred from homology"/>
<comment type="similarity">
    <text evidence="1">Belongs to the LDH2/MDH2 oxidoreductase family.</text>
</comment>
<keyword evidence="4" id="KW-1185">Reference proteome</keyword>
<organism evidence="3 4">
    <name type="scientific">Chrysodeixis includens</name>
    <name type="common">Soybean looper</name>
    <name type="synonym">Pseudoplusia includens</name>
    <dbReference type="NCBI Taxonomy" id="689277"/>
    <lineage>
        <taxon>Eukaryota</taxon>
        <taxon>Metazoa</taxon>
        <taxon>Ecdysozoa</taxon>
        <taxon>Arthropoda</taxon>
        <taxon>Hexapoda</taxon>
        <taxon>Insecta</taxon>
        <taxon>Pterygota</taxon>
        <taxon>Neoptera</taxon>
        <taxon>Endopterygota</taxon>
        <taxon>Lepidoptera</taxon>
        <taxon>Glossata</taxon>
        <taxon>Ditrysia</taxon>
        <taxon>Noctuoidea</taxon>
        <taxon>Noctuidae</taxon>
        <taxon>Plusiinae</taxon>
        <taxon>Chrysodeixis</taxon>
    </lineage>
</organism>